<keyword evidence="3" id="KW-1133">Transmembrane helix</keyword>
<evidence type="ECO:0000256" key="2">
    <source>
        <dbReference type="SAM" id="MobiDB-lite"/>
    </source>
</evidence>
<sequence>MRFPPRIMRPPSASVALTNPNPKHAPTPPPSQERSPLREFVLRTGGEEQLILWHDKLARGKHLVDVLGLVWFIIGNLWVLSDDDSSPGQGKSALFILCVFFIVVYYIQICLPCAVAVAAIPVLCFCLPCLLRFMVRMQDAEAHAERRGAEEDVIDRIPIRKFASSQLSSDDDATCAICLCEYADEDQLRVLHCGHAFHKDCLDPWLRLNGSCPSCRAKVTGMPDTEMAPLTAASREEDYGSVPAERLAAGGVGGGGARQDGVDFV</sequence>
<feature type="domain" description="RING-type" evidence="4">
    <location>
        <begin position="175"/>
        <end position="216"/>
    </location>
</feature>
<dbReference type="SMART" id="SM00184">
    <property type="entry name" value="RING"/>
    <property type="match status" value="1"/>
</dbReference>
<dbReference type="SMART" id="SM01197">
    <property type="entry name" value="FANCL_C"/>
    <property type="match status" value="1"/>
</dbReference>
<keyword evidence="1" id="KW-0862">Zinc</keyword>
<accession>A0A6U4G1E0</accession>
<evidence type="ECO:0000259" key="4">
    <source>
        <dbReference type="PROSITE" id="PS50089"/>
    </source>
</evidence>
<gene>
    <name evidence="5" type="ORF">PPAR1163_LOCUS13278</name>
    <name evidence="6" type="ORF">PPAR1163_LOCUS13283</name>
</gene>
<keyword evidence="1" id="KW-0479">Metal-binding</keyword>
<keyword evidence="3" id="KW-0472">Membrane</keyword>
<keyword evidence="3" id="KW-0812">Transmembrane</keyword>
<dbReference type="Gene3D" id="3.30.40.10">
    <property type="entry name" value="Zinc/RING finger domain, C3HC4 (zinc finger)"/>
    <property type="match status" value="1"/>
</dbReference>
<organism evidence="5">
    <name type="scientific">Phaeomonas parva</name>
    <dbReference type="NCBI Taxonomy" id="124430"/>
    <lineage>
        <taxon>Eukaryota</taxon>
        <taxon>Sar</taxon>
        <taxon>Stramenopiles</taxon>
        <taxon>Ochrophyta</taxon>
        <taxon>Pinguiophyceae</taxon>
        <taxon>Pinguiochrysidales</taxon>
        <taxon>Pinguiochrysidaceae</taxon>
        <taxon>Phaeomonas</taxon>
    </lineage>
</organism>
<feature type="region of interest" description="Disordered" evidence="2">
    <location>
        <begin position="1"/>
        <end position="35"/>
    </location>
</feature>
<dbReference type="SUPFAM" id="SSF57850">
    <property type="entry name" value="RING/U-box"/>
    <property type="match status" value="1"/>
</dbReference>
<dbReference type="InterPro" id="IPR001841">
    <property type="entry name" value="Znf_RING"/>
</dbReference>
<evidence type="ECO:0000256" key="1">
    <source>
        <dbReference type="PROSITE-ProRule" id="PRU00175"/>
    </source>
</evidence>
<dbReference type="PANTHER" id="PTHR46225:SF19">
    <property type="entry name" value="RING-TYPE DOMAIN-CONTAINING PROTEIN"/>
    <property type="match status" value="1"/>
</dbReference>
<evidence type="ECO:0000313" key="5">
    <source>
        <dbReference type="EMBL" id="CAD9254910.1"/>
    </source>
</evidence>
<proteinExistence type="predicted"/>
<dbReference type="PROSITE" id="PS50089">
    <property type="entry name" value="ZF_RING_2"/>
    <property type="match status" value="1"/>
</dbReference>
<name>A0A6U4G1E0_9STRA</name>
<keyword evidence="1" id="KW-0863">Zinc-finger</keyword>
<protein>
    <recommendedName>
        <fullName evidence="4">RING-type domain-containing protein</fullName>
    </recommendedName>
</protein>
<dbReference type="PANTHER" id="PTHR46225">
    <property type="entry name" value="C3H4 TYPE ZINC FINGER PROTEIN"/>
    <property type="match status" value="1"/>
</dbReference>
<evidence type="ECO:0000256" key="3">
    <source>
        <dbReference type="SAM" id="Phobius"/>
    </source>
</evidence>
<dbReference type="CDD" id="cd16454">
    <property type="entry name" value="RING-H2_PA-TM-RING"/>
    <property type="match status" value="1"/>
</dbReference>
<dbReference type="GO" id="GO:0008270">
    <property type="term" value="F:zinc ion binding"/>
    <property type="evidence" value="ECO:0007669"/>
    <property type="project" value="UniProtKB-KW"/>
</dbReference>
<dbReference type="AlphaFoldDB" id="A0A6U4G1E0"/>
<reference evidence="5" key="1">
    <citation type="submission" date="2021-01" db="EMBL/GenBank/DDBJ databases">
        <authorList>
            <person name="Corre E."/>
            <person name="Pelletier E."/>
            <person name="Niang G."/>
            <person name="Scheremetjew M."/>
            <person name="Finn R."/>
            <person name="Kale V."/>
            <person name="Holt S."/>
            <person name="Cochrane G."/>
            <person name="Meng A."/>
            <person name="Brown T."/>
            <person name="Cohen L."/>
        </authorList>
    </citation>
    <scope>NUCLEOTIDE SEQUENCE</scope>
    <source>
        <strain evidence="5">CCMP2877</strain>
    </source>
</reference>
<feature type="transmembrane region" description="Helical" evidence="3">
    <location>
        <begin position="63"/>
        <end position="81"/>
    </location>
</feature>
<dbReference type="EMBL" id="HBGJ01020480">
    <property type="protein sequence ID" value="CAD9254915.1"/>
    <property type="molecule type" value="Transcribed_RNA"/>
</dbReference>
<evidence type="ECO:0000313" key="6">
    <source>
        <dbReference type="EMBL" id="CAD9254915.1"/>
    </source>
</evidence>
<dbReference type="EMBL" id="HBGJ01020475">
    <property type="protein sequence ID" value="CAD9254910.1"/>
    <property type="molecule type" value="Transcribed_RNA"/>
</dbReference>
<feature type="transmembrane region" description="Helical" evidence="3">
    <location>
        <begin position="93"/>
        <end position="126"/>
    </location>
</feature>
<dbReference type="InterPro" id="IPR013083">
    <property type="entry name" value="Znf_RING/FYVE/PHD"/>
</dbReference>
<dbReference type="Pfam" id="PF13639">
    <property type="entry name" value="zf-RING_2"/>
    <property type="match status" value="1"/>
</dbReference>